<sequence length="101" mass="11670">MFDSHIDVLRHIERKSDEAIMQSVTKSLPNILDKYRQDHDEDVPYKTTAGFIKSFGKKKRKRPAPKIPLIDLVDTKDILSRMTVSEKIVLGLNLIFRPSAY</sequence>
<dbReference type="AlphaFoldDB" id="A0A0T5NZM3"/>
<accession>A0A0T5NZM3</accession>
<organism evidence="1 2">
    <name type="scientific">Roseovarius atlanticus</name>
    <dbReference type="NCBI Taxonomy" id="1641875"/>
    <lineage>
        <taxon>Bacteria</taxon>
        <taxon>Pseudomonadati</taxon>
        <taxon>Pseudomonadota</taxon>
        <taxon>Alphaproteobacteria</taxon>
        <taxon>Rhodobacterales</taxon>
        <taxon>Roseobacteraceae</taxon>
        <taxon>Roseovarius</taxon>
    </lineage>
</organism>
<dbReference type="PATRIC" id="fig|1641875.4.peg.1276"/>
<comment type="caution">
    <text evidence="1">The sequence shown here is derived from an EMBL/GenBank/DDBJ whole genome shotgun (WGS) entry which is preliminary data.</text>
</comment>
<evidence type="ECO:0000313" key="2">
    <source>
        <dbReference type="Proteomes" id="UP000051295"/>
    </source>
</evidence>
<name>A0A0T5NZM3_9RHOB</name>
<evidence type="ECO:0000313" key="1">
    <source>
        <dbReference type="EMBL" id="KRS14331.1"/>
    </source>
</evidence>
<proteinExistence type="predicted"/>
<keyword evidence="2" id="KW-1185">Reference proteome</keyword>
<reference evidence="1 2" key="1">
    <citation type="submission" date="2015-04" db="EMBL/GenBank/DDBJ databases">
        <title>The draft genome sequence of Roseovarius sp.R12b.</title>
        <authorList>
            <person name="Li G."/>
            <person name="Lai Q."/>
            <person name="Shao Z."/>
            <person name="Yan P."/>
        </authorList>
    </citation>
    <scope>NUCLEOTIDE SEQUENCE [LARGE SCALE GENOMIC DNA]</scope>
    <source>
        <strain evidence="1 2">R12B</strain>
    </source>
</reference>
<dbReference type="EMBL" id="LAXJ01000002">
    <property type="protein sequence ID" value="KRS14331.1"/>
    <property type="molecule type" value="Genomic_DNA"/>
</dbReference>
<protein>
    <submittedName>
        <fullName evidence="1">Uncharacterized protein</fullName>
    </submittedName>
</protein>
<dbReference type="Proteomes" id="UP000051295">
    <property type="component" value="Unassembled WGS sequence"/>
</dbReference>
<gene>
    <name evidence="1" type="ORF">XM53_00945</name>
</gene>